<dbReference type="CDD" id="cd07185">
    <property type="entry name" value="OmpA_C-like"/>
    <property type="match status" value="1"/>
</dbReference>
<feature type="chain" id="PRO_5047263010" evidence="5">
    <location>
        <begin position="22"/>
        <end position="213"/>
    </location>
</feature>
<accession>A0ABV6BFF8</accession>
<reference evidence="7 8" key="1">
    <citation type="submission" date="2024-09" db="EMBL/GenBank/DDBJ databases">
        <authorList>
            <person name="Sun Q."/>
            <person name="Mori K."/>
        </authorList>
    </citation>
    <scope>NUCLEOTIDE SEQUENCE [LARGE SCALE GENOMIC DNA]</scope>
    <source>
        <strain evidence="7 8">KCTC 23315</strain>
    </source>
</reference>
<evidence type="ECO:0000259" key="6">
    <source>
        <dbReference type="PROSITE" id="PS51123"/>
    </source>
</evidence>
<dbReference type="PRINTS" id="PR01023">
    <property type="entry name" value="NAFLGMOTY"/>
</dbReference>
<dbReference type="RefSeq" id="WP_377245578.1">
    <property type="nucleotide sequence ID" value="NZ_JBHLXP010000003.1"/>
</dbReference>
<dbReference type="PRINTS" id="PR01021">
    <property type="entry name" value="OMPADOMAIN"/>
</dbReference>
<dbReference type="InterPro" id="IPR006665">
    <property type="entry name" value="OmpA-like"/>
</dbReference>
<dbReference type="PROSITE" id="PS51257">
    <property type="entry name" value="PROKAR_LIPOPROTEIN"/>
    <property type="match status" value="1"/>
</dbReference>
<evidence type="ECO:0000256" key="2">
    <source>
        <dbReference type="ARBA" id="ARBA00023136"/>
    </source>
</evidence>
<dbReference type="EMBL" id="JBHLXP010000003">
    <property type="protein sequence ID" value="MFC0049542.1"/>
    <property type="molecule type" value="Genomic_DNA"/>
</dbReference>
<dbReference type="InterPro" id="IPR006690">
    <property type="entry name" value="OMPA-like_CS"/>
</dbReference>
<dbReference type="Pfam" id="PF13441">
    <property type="entry name" value="Gly-zipper_YMGG"/>
    <property type="match status" value="1"/>
</dbReference>
<evidence type="ECO:0000256" key="1">
    <source>
        <dbReference type="ARBA" id="ARBA00004442"/>
    </source>
</evidence>
<dbReference type="PROSITE" id="PS51123">
    <property type="entry name" value="OMPA_2"/>
    <property type="match status" value="1"/>
</dbReference>
<dbReference type="PANTHER" id="PTHR30329">
    <property type="entry name" value="STATOR ELEMENT OF FLAGELLAR MOTOR COMPLEX"/>
    <property type="match status" value="1"/>
</dbReference>
<feature type="signal peptide" evidence="5">
    <location>
        <begin position="1"/>
        <end position="21"/>
    </location>
</feature>
<keyword evidence="5" id="KW-0732">Signal</keyword>
<dbReference type="Gene3D" id="3.30.1330.60">
    <property type="entry name" value="OmpA-like domain"/>
    <property type="match status" value="1"/>
</dbReference>
<evidence type="ECO:0000313" key="8">
    <source>
        <dbReference type="Proteomes" id="UP001589813"/>
    </source>
</evidence>
<dbReference type="InterPro" id="IPR006664">
    <property type="entry name" value="OMP_bac"/>
</dbReference>
<comment type="subcellular location">
    <subcellularLocation>
        <location evidence="1">Cell outer membrane</location>
    </subcellularLocation>
</comment>
<evidence type="ECO:0000256" key="5">
    <source>
        <dbReference type="SAM" id="SignalP"/>
    </source>
</evidence>
<organism evidence="7 8">
    <name type="scientific">Rheinheimera tilapiae</name>
    <dbReference type="NCBI Taxonomy" id="875043"/>
    <lineage>
        <taxon>Bacteria</taxon>
        <taxon>Pseudomonadati</taxon>
        <taxon>Pseudomonadota</taxon>
        <taxon>Gammaproteobacteria</taxon>
        <taxon>Chromatiales</taxon>
        <taxon>Chromatiaceae</taxon>
        <taxon>Rheinheimera</taxon>
    </lineage>
</organism>
<proteinExistence type="predicted"/>
<dbReference type="SUPFAM" id="SSF103088">
    <property type="entry name" value="OmpA-like"/>
    <property type="match status" value="1"/>
</dbReference>
<protein>
    <submittedName>
        <fullName evidence="7">OmpA family protein</fullName>
    </submittedName>
</protein>
<gene>
    <name evidence="7" type="ORF">ACFFJP_14695</name>
</gene>
<dbReference type="InterPro" id="IPR050330">
    <property type="entry name" value="Bact_OuterMem_StrucFunc"/>
</dbReference>
<sequence>MTLFRLTALAAAASLTLAGCAQFPQDNTTRGAAIGAVVGGVAGKATGNHKNKRVALGAVLGALSGAAIGRYMDNQEQALEEQLAGSGVQVKREGDVLKLEIPSQITFASGRSDIRAELYPVLNDIAKVLAEYDKTLLVITGHTDDTGGRELNMRLSQQRAETVKNYLSAQRIDERRLVTQGAGPDQPLVANTSEANRAKNRRVEIQIEPLISQ</sequence>
<feature type="domain" description="OmpA-like" evidence="6">
    <location>
        <begin position="94"/>
        <end position="211"/>
    </location>
</feature>
<dbReference type="InterPro" id="IPR027367">
    <property type="entry name" value="Gly-zipper_YMGG"/>
</dbReference>
<keyword evidence="3" id="KW-0998">Cell outer membrane</keyword>
<dbReference type="InterPro" id="IPR036737">
    <property type="entry name" value="OmpA-like_sf"/>
</dbReference>
<comment type="caution">
    <text evidence="7">The sequence shown here is derived from an EMBL/GenBank/DDBJ whole genome shotgun (WGS) entry which is preliminary data.</text>
</comment>
<keyword evidence="2 4" id="KW-0472">Membrane</keyword>
<dbReference type="Proteomes" id="UP001589813">
    <property type="component" value="Unassembled WGS sequence"/>
</dbReference>
<dbReference type="Pfam" id="PF00691">
    <property type="entry name" value="OmpA"/>
    <property type="match status" value="1"/>
</dbReference>
<evidence type="ECO:0000256" key="4">
    <source>
        <dbReference type="PROSITE-ProRule" id="PRU00473"/>
    </source>
</evidence>
<evidence type="ECO:0000256" key="3">
    <source>
        <dbReference type="ARBA" id="ARBA00023237"/>
    </source>
</evidence>
<dbReference type="PROSITE" id="PS01068">
    <property type="entry name" value="OMPA_1"/>
    <property type="match status" value="1"/>
</dbReference>
<keyword evidence="8" id="KW-1185">Reference proteome</keyword>
<dbReference type="PANTHER" id="PTHR30329:SF21">
    <property type="entry name" value="LIPOPROTEIN YIAD-RELATED"/>
    <property type="match status" value="1"/>
</dbReference>
<name>A0ABV6BFF8_9GAMM</name>
<evidence type="ECO:0000313" key="7">
    <source>
        <dbReference type="EMBL" id="MFC0049542.1"/>
    </source>
</evidence>